<dbReference type="EMBL" id="CAJNNV010002294">
    <property type="protein sequence ID" value="CAE8586951.1"/>
    <property type="molecule type" value="Genomic_DNA"/>
</dbReference>
<keyword evidence="3" id="KW-1185">Reference proteome</keyword>
<reference evidence="2" key="1">
    <citation type="submission" date="2021-02" db="EMBL/GenBank/DDBJ databases">
        <authorList>
            <person name="Dougan E. K."/>
            <person name="Rhodes N."/>
            <person name="Thang M."/>
            <person name="Chan C."/>
        </authorList>
    </citation>
    <scope>NUCLEOTIDE SEQUENCE</scope>
</reference>
<gene>
    <name evidence="2" type="ORF">PGLA1383_LOCUS5797</name>
</gene>
<comment type="caution">
    <text evidence="2">The sequence shown here is derived from an EMBL/GenBank/DDBJ whole genome shotgun (WGS) entry which is preliminary data.</text>
</comment>
<sequence length="128" mass="13969">VLRLRGKVASEMLLREPAVADNAEARVEKQTVWRLGKWEGPAPSDGKSRRSKAADYALWTDGQEWALYEERYDSTAGADGGGAWIGNLQQKGRLGPDSALLPIPQKPTETETAENAPAQQATFVPHLV</sequence>
<evidence type="ECO:0000256" key="1">
    <source>
        <dbReference type="SAM" id="MobiDB-lite"/>
    </source>
</evidence>
<evidence type="ECO:0000313" key="3">
    <source>
        <dbReference type="Proteomes" id="UP000654075"/>
    </source>
</evidence>
<dbReference type="Proteomes" id="UP000654075">
    <property type="component" value="Unassembled WGS sequence"/>
</dbReference>
<feature type="region of interest" description="Disordered" evidence="1">
    <location>
        <begin position="95"/>
        <end position="128"/>
    </location>
</feature>
<organism evidence="2 3">
    <name type="scientific">Polarella glacialis</name>
    <name type="common">Dinoflagellate</name>
    <dbReference type="NCBI Taxonomy" id="89957"/>
    <lineage>
        <taxon>Eukaryota</taxon>
        <taxon>Sar</taxon>
        <taxon>Alveolata</taxon>
        <taxon>Dinophyceae</taxon>
        <taxon>Suessiales</taxon>
        <taxon>Suessiaceae</taxon>
        <taxon>Polarella</taxon>
    </lineage>
</organism>
<protein>
    <submittedName>
        <fullName evidence="2">Uncharacterized protein</fullName>
    </submittedName>
</protein>
<feature type="non-terminal residue" evidence="2">
    <location>
        <position position="128"/>
    </location>
</feature>
<name>A0A813DDU8_POLGL</name>
<proteinExistence type="predicted"/>
<dbReference type="AlphaFoldDB" id="A0A813DDU8"/>
<accession>A0A813DDU8</accession>
<evidence type="ECO:0000313" key="2">
    <source>
        <dbReference type="EMBL" id="CAE8586951.1"/>
    </source>
</evidence>